<dbReference type="RefSeq" id="WP_246191505.1">
    <property type="nucleotide sequence ID" value="NZ_VZDO01000031.1"/>
</dbReference>
<dbReference type="Pfam" id="PF02190">
    <property type="entry name" value="LON_substr_bdg"/>
    <property type="match status" value="1"/>
</dbReference>
<feature type="domain" description="Lon N-terminal" evidence="1">
    <location>
        <begin position="19"/>
        <end position="144"/>
    </location>
</feature>
<organism evidence="2 3">
    <name type="scientific">Plantimonas leprariae</name>
    <dbReference type="NCBI Taxonomy" id="2615207"/>
    <lineage>
        <taxon>Bacteria</taxon>
        <taxon>Pseudomonadati</taxon>
        <taxon>Pseudomonadota</taxon>
        <taxon>Alphaproteobacteria</taxon>
        <taxon>Hyphomicrobiales</taxon>
        <taxon>Aurantimonadaceae</taxon>
        <taxon>Plantimonas</taxon>
    </lineage>
</organism>
<dbReference type="PANTHER" id="PTHR46732:SF8">
    <property type="entry name" value="ATP-DEPENDENT PROTEASE LA (LON) DOMAIN PROTEIN"/>
    <property type="match status" value="1"/>
</dbReference>
<comment type="caution">
    <text evidence="2">The sequence shown here is derived from an EMBL/GenBank/DDBJ whole genome shotgun (WGS) entry which is preliminary data.</text>
</comment>
<keyword evidence="2" id="KW-0378">Hydrolase</keyword>
<dbReference type="InterPro" id="IPR003111">
    <property type="entry name" value="Lon_prtase_N"/>
</dbReference>
<keyword evidence="3" id="KW-1185">Reference proteome</keyword>
<dbReference type="SUPFAM" id="SSF88697">
    <property type="entry name" value="PUA domain-like"/>
    <property type="match status" value="1"/>
</dbReference>
<dbReference type="GO" id="GO:0008233">
    <property type="term" value="F:peptidase activity"/>
    <property type="evidence" value="ECO:0007669"/>
    <property type="project" value="UniProtKB-KW"/>
</dbReference>
<feature type="non-terminal residue" evidence="2">
    <location>
        <position position="144"/>
    </location>
</feature>
<keyword evidence="2" id="KW-0645">Protease</keyword>
<evidence type="ECO:0000313" key="3">
    <source>
        <dbReference type="Proteomes" id="UP000432089"/>
    </source>
</evidence>
<sequence length="144" mass="15655">MVVAGNVNYRSGSDLPAEVPIFPLEGALLLPAGQMPLNIFEPRYIAMIDEALRRDRIIGMIQPRFDGTLEADGEPTLCNVGCLGRITSLSETGDGRYIVNLHGVARFRVEKETTLSSVPYRCCRIGAFLGDLVSGSGVDLVDRE</sequence>
<dbReference type="EMBL" id="VZDO01000031">
    <property type="protein sequence ID" value="KAB0675663.1"/>
    <property type="molecule type" value="Genomic_DNA"/>
</dbReference>
<protein>
    <submittedName>
        <fullName evidence="2">ATP-dependent protease</fullName>
    </submittedName>
</protein>
<dbReference type="InterPro" id="IPR015947">
    <property type="entry name" value="PUA-like_sf"/>
</dbReference>
<dbReference type="AlphaFoldDB" id="A0A7V7TUC3"/>
<reference evidence="2 3" key="1">
    <citation type="submission" date="2019-09" db="EMBL/GenBank/DDBJ databases">
        <title>YIM 132180 draft genome.</title>
        <authorList>
            <person name="Zhang K."/>
        </authorList>
    </citation>
    <scope>NUCLEOTIDE SEQUENCE [LARGE SCALE GENOMIC DNA]</scope>
    <source>
        <strain evidence="2 3">YIM 132180</strain>
    </source>
</reference>
<dbReference type="Gene3D" id="2.30.130.40">
    <property type="entry name" value="LON domain-like"/>
    <property type="match status" value="1"/>
</dbReference>
<dbReference type="PROSITE" id="PS51787">
    <property type="entry name" value="LON_N"/>
    <property type="match status" value="1"/>
</dbReference>
<dbReference type="PANTHER" id="PTHR46732">
    <property type="entry name" value="ATP-DEPENDENT PROTEASE LA (LON) DOMAIN PROTEIN"/>
    <property type="match status" value="1"/>
</dbReference>
<proteinExistence type="predicted"/>
<dbReference type="Proteomes" id="UP000432089">
    <property type="component" value="Unassembled WGS sequence"/>
</dbReference>
<evidence type="ECO:0000259" key="1">
    <source>
        <dbReference type="PROSITE" id="PS51787"/>
    </source>
</evidence>
<name>A0A7V7TUC3_9HYPH</name>
<evidence type="ECO:0000313" key="2">
    <source>
        <dbReference type="EMBL" id="KAB0675663.1"/>
    </source>
</evidence>
<dbReference type="GO" id="GO:0006508">
    <property type="term" value="P:proteolysis"/>
    <property type="evidence" value="ECO:0007669"/>
    <property type="project" value="UniProtKB-KW"/>
</dbReference>
<gene>
    <name evidence="2" type="ORF">F6X38_22885</name>
</gene>
<dbReference type="InterPro" id="IPR046336">
    <property type="entry name" value="Lon_prtase_N_sf"/>
</dbReference>
<accession>A0A7V7TUC3</accession>